<evidence type="ECO:0000313" key="2">
    <source>
        <dbReference type="Proteomes" id="UP001341840"/>
    </source>
</evidence>
<keyword evidence="2" id="KW-1185">Reference proteome</keyword>
<dbReference type="EMBL" id="JASCZI010000400">
    <property type="protein sequence ID" value="MED6111592.1"/>
    <property type="molecule type" value="Genomic_DNA"/>
</dbReference>
<protein>
    <submittedName>
        <fullName evidence="1">Uncharacterized protein</fullName>
    </submittedName>
</protein>
<proteinExistence type="predicted"/>
<reference evidence="1 2" key="1">
    <citation type="journal article" date="2023" name="Plants (Basel)">
        <title>Bridging the Gap: Combining Genomics and Transcriptomics Approaches to Understand Stylosanthes scabra, an Orphan Legume from the Brazilian Caatinga.</title>
        <authorList>
            <person name="Ferreira-Neto J.R.C."/>
            <person name="da Silva M.D."/>
            <person name="Binneck E."/>
            <person name="de Melo N.F."/>
            <person name="da Silva R.H."/>
            <person name="de Melo A.L.T.M."/>
            <person name="Pandolfi V."/>
            <person name="Bustamante F.O."/>
            <person name="Brasileiro-Vidal A.C."/>
            <person name="Benko-Iseppon A.M."/>
        </authorList>
    </citation>
    <scope>NUCLEOTIDE SEQUENCE [LARGE SCALE GENOMIC DNA]</scope>
    <source>
        <tissue evidence="1">Leaves</tissue>
    </source>
</reference>
<evidence type="ECO:0000313" key="1">
    <source>
        <dbReference type="EMBL" id="MED6111592.1"/>
    </source>
</evidence>
<dbReference type="Proteomes" id="UP001341840">
    <property type="component" value="Unassembled WGS sequence"/>
</dbReference>
<comment type="caution">
    <text evidence="1">The sequence shown here is derived from an EMBL/GenBank/DDBJ whole genome shotgun (WGS) entry which is preliminary data.</text>
</comment>
<accession>A0ABU6QIH8</accession>
<organism evidence="1 2">
    <name type="scientific">Stylosanthes scabra</name>
    <dbReference type="NCBI Taxonomy" id="79078"/>
    <lineage>
        <taxon>Eukaryota</taxon>
        <taxon>Viridiplantae</taxon>
        <taxon>Streptophyta</taxon>
        <taxon>Embryophyta</taxon>
        <taxon>Tracheophyta</taxon>
        <taxon>Spermatophyta</taxon>
        <taxon>Magnoliopsida</taxon>
        <taxon>eudicotyledons</taxon>
        <taxon>Gunneridae</taxon>
        <taxon>Pentapetalae</taxon>
        <taxon>rosids</taxon>
        <taxon>fabids</taxon>
        <taxon>Fabales</taxon>
        <taxon>Fabaceae</taxon>
        <taxon>Papilionoideae</taxon>
        <taxon>50 kb inversion clade</taxon>
        <taxon>dalbergioids sensu lato</taxon>
        <taxon>Dalbergieae</taxon>
        <taxon>Pterocarpus clade</taxon>
        <taxon>Stylosanthes</taxon>
    </lineage>
</organism>
<name>A0ABU6QIH8_9FABA</name>
<gene>
    <name evidence="1" type="ORF">PIB30_053607</name>
</gene>
<sequence>MESLPAPATIAACATIRRRSHLHGRSSSHLRRDNNICQQPPTSSTLYSLFSNFVLLLLFCLYQRLQINDPAEEKRDPRLHPARPELDPCLTHTHSRRDLAVDFVPRSTDQTPQPASCFAPVPNPHATQTRLGFSSVDPCIDRAADVSAPSNPVLTRSSGTANVCC</sequence>